<protein>
    <submittedName>
        <fullName evidence="1">Uncharacterized protein</fullName>
    </submittedName>
</protein>
<comment type="caution">
    <text evidence="1">The sequence shown here is derived from an EMBL/GenBank/DDBJ whole genome shotgun (WGS) entry which is preliminary data.</text>
</comment>
<organism evidence="1 2">
    <name type="scientific">Steinernema carpocapsae</name>
    <name type="common">Entomopathogenic nematode</name>
    <dbReference type="NCBI Taxonomy" id="34508"/>
    <lineage>
        <taxon>Eukaryota</taxon>
        <taxon>Metazoa</taxon>
        <taxon>Ecdysozoa</taxon>
        <taxon>Nematoda</taxon>
        <taxon>Chromadorea</taxon>
        <taxon>Rhabditida</taxon>
        <taxon>Tylenchina</taxon>
        <taxon>Panagrolaimomorpha</taxon>
        <taxon>Strongyloidoidea</taxon>
        <taxon>Steinernematidae</taxon>
        <taxon>Steinernema</taxon>
    </lineage>
</organism>
<accession>A0A4U5PAS3</accession>
<gene>
    <name evidence="1" type="ORF">L596_007864</name>
</gene>
<evidence type="ECO:0000313" key="1">
    <source>
        <dbReference type="EMBL" id="TKR93398.1"/>
    </source>
</evidence>
<dbReference type="AlphaFoldDB" id="A0A4U5PAS3"/>
<name>A0A4U5PAS3_STECR</name>
<reference evidence="1 2" key="1">
    <citation type="journal article" date="2015" name="Genome Biol.">
        <title>Comparative genomics of Steinernema reveals deeply conserved gene regulatory networks.</title>
        <authorList>
            <person name="Dillman A.R."/>
            <person name="Macchietto M."/>
            <person name="Porter C.F."/>
            <person name="Rogers A."/>
            <person name="Williams B."/>
            <person name="Antoshechkin I."/>
            <person name="Lee M.M."/>
            <person name="Goodwin Z."/>
            <person name="Lu X."/>
            <person name="Lewis E.E."/>
            <person name="Goodrich-Blair H."/>
            <person name="Stock S.P."/>
            <person name="Adams B.J."/>
            <person name="Sternberg P.W."/>
            <person name="Mortazavi A."/>
        </authorList>
    </citation>
    <scope>NUCLEOTIDE SEQUENCE [LARGE SCALE GENOMIC DNA]</scope>
    <source>
        <strain evidence="1 2">ALL</strain>
    </source>
</reference>
<sequence length="110" mass="12355">MKTFSCLANYPDSRDLDGSDTFRKQRICEPGEKRITVASQFKHECSCSANLPQEFLGMRDNVLIVDPCLIFSFSFTQIRTSGPNVLLLAYHSLSTQRHLLPGSRTPTITS</sequence>
<evidence type="ECO:0000313" key="2">
    <source>
        <dbReference type="Proteomes" id="UP000298663"/>
    </source>
</evidence>
<dbReference type="EMBL" id="AZBU02000002">
    <property type="protein sequence ID" value="TKR93398.1"/>
    <property type="molecule type" value="Genomic_DNA"/>
</dbReference>
<reference evidence="1 2" key="2">
    <citation type="journal article" date="2019" name="G3 (Bethesda)">
        <title>Hybrid Assembly of the Genome of the Entomopathogenic Nematode Steinernema carpocapsae Identifies the X-Chromosome.</title>
        <authorList>
            <person name="Serra L."/>
            <person name="Macchietto M."/>
            <person name="Macias-Munoz A."/>
            <person name="McGill C.J."/>
            <person name="Rodriguez I.M."/>
            <person name="Rodriguez B."/>
            <person name="Murad R."/>
            <person name="Mortazavi A."/>
        </authorList>
    </citation>
    <scope>NUCLEOTIDE SEQUENCE [LARGE SCALE GENOMIC DNA]</scope>
    <source>
        <strain evidence="1 2">ALL</strain>
    </source>
</reference>
<dbReference type="Proteomes" id="UP000298663">
    <property type="component" value="Unassembled WGS sequence"/>
</dbReference>
<keyword evidence="2" id="KW-1185">Reference proteome</keyword>
<proteinExistence type="predicted"/>